<dbReference type="AlphaFoldDB" id="A0A6P3ZNP7"/>
<evidence type="ECO:0000256" key="2">
    <source>
        <dbReference type="SAM" id="Phobius"/>
    </source>
</evidence>
<dbReference type="GeneID" id="107413516"/>
<dbReference type="SMART" id="SM00184">
    <property type="entry name" value="RING"/>
    <property type="match status" value="1"/>
</dbReference>
<dbReference type="InterPro" id="IPR013083">
    <property type="entry name" value="Znf_RING/FYVE/PHD"/>
</dbReference>
<dbReference type="GO" id="GO:0016567">
    <property type="term" value="P:protein ubiquitination"/>
    <property type="evidence" value="ECO:0007669"/>
    <property type="project" value="UniProtKB-UniPathway"/>
</dbReference>
<dbReference type="Pfam" id="PF13639">
    <property type="entry name" value="zf-RING_2"/>
    <property type="match status" value="1"/>
</dbReference>
<dbReference type="Proteomes" id="UP001652623">
    <property type="component" value="Chromosome 8"/>
</dbReference>
<dbReference type="UniPathway" id="UPA00143"/>
<dbReference type="CDD" id="cd16461">
    <property type="entry name" value="RING-H2_EL5-like"/>
    <property type="match status" value="1"/>
</dbReference>
<feature type="transmembrane region" description="Helical" evidence="2">
    <location>
        <begin position="16"/>
        <end position="39"/>
    </location>
</feature>
<evidence type="ECO:0000259" key="3">
    <source>
        <dbReference type="PROSITE" id="PS50089"/>
    </source>
</evidence>
<dbReference type="SUPFAM" id="SSF57850">
    <property type="entry name" value="RING/U-box"/>
    <property type="match status" value="1"/>
</dbReference>
<organism evidence="4 5">
    <name type="scientific">Ziziphus jujuba</name>
    <name type="common">Chinese jujube</name>
    <name type="synonym">Ziziphus sativa</name>
    <dbReference type="NCBI Taxonomy" id="326968"/>
    <lineage>
        <taxon>Eukaryota</taxon>
        <taxon>Viridiplantae</taxon>
        <taxon>Streptophyta</taxon>
        <taxon>Embryophyta</taxon>
        <taxon>Tracheophyta</taxon>
        <taxon>Spermatophyta</taxon>
        <taxon>Magnoliopsida</taxon>
        <taxon>eudicotyledons</taxon>
        <taxon>Gunneridae</taxon>
        <taxon>Pentapetalae</taxon>
        <taxon>rosids</taxon>
        <taxon>fabids</taxon>
        <taxon>Rosales</taxon>
        <taxon>Rhamnaceae</taxon>
        <taxon>Paliureae</taxon>
        <taxon>Ziziphus</taxon>
    </lineage>
</organism>
<keyword evidence="2" id="KW-0472">Membrane</keyword>
<dbReference type="RefSeq" id="XP_015876961.2">
    <property type="nucleotide sequence ID" value="XM_016021475.4"/>
</dbReference>
<keyword evidence="1" id="KW-0863">Zinc-finger</keyword>
<keyword evidence="1" id="KW-0479">Metal-binding</keyword>
<accession>A0A6P3ZNP7</accession>
<dbReference type="Gene3D" id="3.30.40.10">
    <property type="entry name" value="Zinc/RING finger domain, C3HC4 (zinc finger)"/>
    <property type="match status" value="1"/>
</dbReference>
<dbReference type="PANTHER" id="PTHR45676:SF177">
    <property type="entry name" value="RING-TYPE E3 UBIQUITIN TRANSFERASE"/>
    <property type="match status" value="1"/>
</dbReference>
<reference evidence="5" key="1">
    <citation type="submission" date="2025-08" db="UniProtKB">
        <authorList>
            <consortium name="RefSeq"/>
        </authorList>
    </citation>
    <scope>IDENTIFICATION</scope>
    <source>
        <tissue evidence="5">Seedling</tissue>
    </source>
</reference>
<keyword evidence="2" id="KW-1133">Transmembrane helix</keyword>
<evidence type="ECO:0000313" key="4">
    <source>
        <dbReference type="Proteomes" id="UP001652623"/>
    </source>
</evidence>
<keyword evidence="1" id="KW-0862">Zinc</keyword>
<keyword evidence="2" id="KW-0812">Transmembrane</keyword>
<evidence type="ECO:0000256" key="1">
    <source>
        <dbReference type="PROSITE-ProRule" id="PRU00175"/>
    </source>
</evidence>
<evidence type="ECO:0000313" key="5">
    <source>
        <dbReference type="RefSeq" id="XP_015876961.2"/>
    </source>
</evidence>
<dbReference type="InParanoid" id="A0A6P3ZNP7"/>
<dbReference type="GO" id="GO:0008270">
    <property type="term" value="F:zinc ion binding"/>
    <property type="evidence" value="ECO:0007669"/>
    <property type="project" value="UniProtKB-KW"/>
</dbReference>
<dbReference type="PANTHER" id="PTHR45676">
    <property type="entry name" value="RING-H2 FINGER PROTEIN ATL51-RELATED"/>
    <property type="match status" value="1"/>
</dbReference>
<protein>
    <submittedName>
        <fullName evidence="5">RING-H2 finger protein ATL51</fullName>
    </submittedName>
</protein>
<keyword evidence="4" id="KW-1185">Reference proteome</keyword>
<dbReference type="PROSITE" id="PS50089">
    <property type="entry name" value="ZF_RING_2"/>
    <property type="match status" value="1"/>
</dbReference>
<name>A0A6P3ZNP7_ZIZJJ</name>
<dbReference type="KEGG" id="zju:107413516"/>
<proteinExistence type="predicted"/>
<gene>
    <name evidence="5" type="primary">LOC107413516</name>
</gene>
<dbReference type="InterPro" id="IPR001841">
    <property type="entry name" value="Znf_RING"/>
</dbReference>
<feature type="domain" description="RING-type" evidence="3">
    <location>
        <begin position="90"/>
        <end position="132"/>
    </location>
</feature>
<sequence>MADHQNDNIFDNSVPFLLFAVGSAAFMVTLYHCLVACWFRRGQDITGQQPQSSRPNRLNSLNSIDSSAAQLIPAHKHKKGLGLVGEDGACAVCLCEFEEGEELRTLPECMHSFHVPCIDMWLYSHPNCPVCRTDAVPSLHVSRHASDSDSVAGEVEISLDARTLQDNVLQTRRV</sequence>